<dbReference type="PANTHER" id="PTHR43792">
    <property type="entry name" value="GNAT FAMILY, PUTATIVE (AFU_ORTHOLOGUE AFUA_3G00765)-RELATED-RELATED"/>
    <property type="match status" value="1"/>
</dbReference>
<reference evidence="3 5" key="3">
    <citation type="submission" date="2019-03" db="EMBL/GenBank/DDBJ databases">
        <authorList>
            <consortium name="Pathogen Informatics"/>
        </authorList>
    </citation>
    <scope>NUCLEOTIDE SEQUENCE [LARGE SCALE GENOMIC DNA]</scope>
    <source>
        <strain evidence="3 5">NCTC12282</strain>
    </source>
</reference>
<dbReference type="Gene3D" id="3.40.630.30">
    <property type="match status" value="1"/>
</dbReference>
<dbReference type="InterPro" id="IPR051531">
    <property type="entry name" value="N-acetyltransferase"/>
</dbReference>
<name>A0A2C6DI95_9GAMM</name>
<protein>
    <submittedName>
        <fullName evidence="2">N-acetyltransferase</fullName>
    </submittedName>
</protein>
<dbReference type="Proteomes" id="UP000224974">
    <property type="component" value="Unassembled WGS sequence"/>
</dbReference>
<feature type="domain" description="N-acetyltransferase" evidence="1">
    <location>
        <begin position="12"/>
        <end position="180"/>
    </location>
</feature>
<evidence type="ECO:0000313" key="5">
    <source>
        <dbReference type="Proteomes" id="UP000373449"/>
    </source>
</evidence>
<reference evidence="2" key="1">
    <citation type="submission" date="2017-09" db="EMBL/GenBank/DDBJ databases">
        <title>FDA dAtabase for Regulatory Grade micrObial Sequences (FDA-ARGOS): Supporting development and validation of Infectious Disease Dx tests.</title>
        <authorList>
            <person name="Minogue T."/>
            <person name="Wolcott M."/>
            <person name="Wasieloski L."/>
            <person name="Aguilar W."/>
            <person name="Moore D."/>
            <person name="Tallon L.J."/>
            <person name="Sadzewicz L."/>
            <person name="Ott S."/>
            <person name="Zhao X."/>
            <person name="Nagaraj S."/>
            <person name="Vavikolanu K."/>
            <person name="Aluvathingal J."/>
            <person name="Nadendla S."/>
            <person name="Sichtig H."/>
        </authorList>
    </citation>
    <scope>NUCLEOTIDE SEQUENCE</scope>
    <source>
        <strain evidence="2">FDAARGOS_387</strain>
    </source>
</reference>
<dbReference type="Pfam" id="PF13302">
    <property type="entry name" value="Acetyltransf_3"/>
    <property type="match status" value="1"/>
</dbReference>
<dbReference type="EMBL" id="PDDX01000001">
    <property type="protein sequence ID" value="PHI28484.1"/>
    <property type="molecule type" value="Genomic_DNA"/>
</dbReference>
<dbReference type="EMBL" id="CAADJA010000002">
    <property type="protein sequence ID" value="VFS46423.1"/>
    <property type="molecule type" value="Genomic_DNA"/>
</dbReference>
<evidence type="ECO:0000313" key="4">
    <source>
        <dbReference type="Proteomes" id="UP000224974"/>
    </source>
</evidence>
<reference evidence="4" key="2">
    <citation type="submission" date="2017-09" db="EMBL/GenBank/DDBJ databases">
        <title>FDA dAtabase for Regulatory Grade micrObial Sequences (FDA-ARGOS): Supporting development and validation of Infectious Disease Dx tests.</title>
        <authorList>
            <person name="Minogue T."/>
            <person name="Wolcott M."/>
            <person name="Wasieloski L."/>
            <person name="Aguilar W."/>
            <person name="Moore D."/>
            <person name="Tallon L."/>
            <person name="Sadzewicz L."/>
            <person name="Ott S."/>
            <person name="Zhao X."/>
            <person name="Nagaraj S."/>
            <person name="Vavikolanu K."/>
            <person name="Aluvathingal J."/>
            <person name="Nadendla S."/>
            <person name="Sichtig H."/>
        </authorList>
    </citation>
    <scope>NUCLEOTIDE SEQUENCE [LARGE SCALE GENOMIC DNA]</scope>
    <source>
        <strain evidence="4">FDAARGOS_387</strain>
    </source>
</reference>
<dbReference type="OrthoDB" id="9801656at2"/>
<dbReference type="AlphaFoldDB" id="A0A2C6DI95"/>
<dbReference type="PANTHER" id="PTHR43792:SF1">
    <property type="entry name" value="N-ACETYLTRANSFERASE DOMAIN-CONTAINING PROTEIN"/>
    <property type="match status" value="1"/>
</dbReference>
<keyword evidence="2" id="KW-0808">Transferase</keyword>
<accession>A0A2C6DI95</accession>
<dbReference type="GO" id="GO:0016747">
    <property type="term" value="F:acyltransferase activity, transferring groups other than amino-acyl groups"/>
    <property type="evidence" value="ECO:0007669"/>
    <property type="project" value="InterPro"/>
</dbReference>
<evidence type="ECO:0000313" key="2">
    <source>
        <dbReference type="EMBL" id="PHI28484.1"/>
    </source>
</evidence>
<dbReference type="RefSeq" id="WP_051323229.1">
    <property type="nucleotide sequence ID" value="NZ_CAADJA010000002.1"/>
</dbReference>
<gene>
    <name evidence="2" type="ORF">CRN84_03645</name>
    <name evidence="3" type="ORF">NCTC12282_01332</name>
</gene>
<organism evidence="2 4">
    <name type="scientific">Budvicia aquatica</name>
    <dbReference type="NCBI Taxonomy" id="82979"/>
    <lineage>
        <taxon>Bacteria</taxon>
        <taxon>Pseudomonadati</taxon>
        <taxon>Pseudomonadota</taxon>
        <taxon>Gammaproteobacteria</taxon>
        <taxon>Enterobacterales</taxon>
        <taxon>Budviciaceae</taxon>
        <taxon>Budvicia</taxon>
    </lineage>
</organism>
<evidence type="ECO:0000313" key="3">
    <source>
        <dbReference type="EMBL" id="VFS46423.1"/>
    </source>
</evidence>
<dbReference type="InterPro" id="IPR016181">
    <property type="entry name" value="Acyl_CoA_acyltransferase"/>
</dbReference>
<dbReference type="InterPro" id="IPR000182">
    <property type="entry name" value="GNAT_dom"/>
</dbReference>
<keyword evidence="4" id="KW-1185">Reference proteome</keyword>
<dbReference type="SUPFAM" id="SSF55729">
    <property type="entry name" value="Acyl-CoA N-acyltransferases (Nat)"/>
    <property type="match status" value="1"/>
</dbReference>
<dbReference type="Proteomes" id="UP000373449">
    <property type="component" value="Unassembled WGS sequence"/>
</dbReference>
<proteinExistence type="predicted"/>
<dbReference type="PROSITE" id="PS51186">
    <property type="entry name" value="GNAT"/>
    <property type="match status" value="1"/>
</dbReference>
<sequence>MSQPIEFDTARLRLRQWLPSDRQPFAKMSADPKVMEFFPALMDRQTSDTMADRCQALIAERGWGLWVAERKDDAQFIGFVGLHIPTADLPFNPCVEIGWRIAAEFWRQGYATEAALGALAVGFERLELPEIVSFTALINHRSQAVMERLGMRRSSEHFIHPAVDVNSPLAKHCLYKLSREQWIRACNAKRSNGDDDQGSLGKAYSMV</sequence>
<evidence type="ECO:0000259" key="1">
    <source>
        <dbReference type="PROSITE" id="PS51186"/>
    </source>
</evidence>
<dbReference type="STRING" id="1111728.GCA_000427805_04522"/>